<gene>
    <name evidence="2" type="ORF">B296_00038825</name>
</gene>
<feature type="compositionally biased region" description="Acidic residues" evidence="1">
    <location>
        <begin position="164"/>
        <end position="176"/>
    </location>
</feature>
<feature type="region of interest" description="Disordered" evidence="1">
    <location>
        <begin position="151"/>
        <end position="176"/>
    </location>
</feature>
<evidence type="ECO:0000313" key="3">
    <source>
        <dbReference type="Proteomes" id="UP000287651"/>
    </source>
</evidence>
<organism evidence="2 3">
    <name type="scientific">Ensete ventricosum</name>
    <name type="common">Abyssinian banana</name>
    <name type="synonym">Musa ensete</name>
    <dbReference type="NCBI Taxonomy" id="4639"/>
    <lineage>
        <taxon>Eukaryota</taxon>
        <taxon>Viridiplantae</taxon>
        <taxon>Streptophyta</taxon>
        <taxon>Embryophyta</taxon>
        <taxon>Tracheophyta</taxon>
        <taxon>Spermatophyta</taxon>
        <taxon>Magnoliopsida</taxon>
        <taxon>Liliopsida</taxon>
        <taxon>Zingiberales</taxon>
        <taxon>Musaceae</taxon>
        <taxon>Ensete</taxon>
    </lineage>
</organism>
<evidence type="ECO:0000256" key="1">
    <source>
        <dbReference type="SAM" id="MobiDB-lite"/>
    </source>
</evidence>
<evidence type="ECO:0000313" key="2">
    <source>
        <dbReference type="EMBL" id="RRT63014.1"/>
    </source>
</evidence>
<dbReference type="EMBL" id="AMZH03006759">
    <property type="protein sequence ID" value="RRT63014.1"/>
    <property type="molecule type" value="Genomic_DNA"/>
</dbReference>
<proteinExistence type="predicted"/>
<dbReference type="AlphaFoldDB" id="A0A426ZGE5"/>
<dbReference type="Proteomes" id="UP000287651">
    <property type="component" value="Unassembled WGS sequence"/>
</dbReference>
<accession>A0A426ZGE5</accession>
<name>A0A426ZGE5_ENSVE</name>
<feature type="non-terminal residue" evidence="2">
    <location>
        <position position="1"/>
    </location>
</feature>
<sequence length="176" mass="19141">YIGASFKNSTAHQHLFRLHSRSRPAARHQKQIEEEANQVKDMKVRSTTRERVRRWRSRALERSGGLLAAVVEEEAEVDGEVEMDAEDVGLEPSAKAHSCIEVDEAVEQRAALARLLRKLAQPDLDQAIKQVGAGGELEGVDGALAVGMARGGLGATGATSTGEREEEEIESEEEGN</sequence>
<protein>
    <submittedName>
        <fullName evidence="2">Uncharacterized protein</fullName>
    </submittedName>
</protein>
<reference evidence="2 3" key="1">
    <citation type="journal article" date="2014" name="Agronomy (Basel)">
        <title>A Draft Genome Sequence for Ensete ventricosum, the Drought-Tolerant Tree Against Hunger.</title>
        <authorList>
            <person name="Harrison J."/>
            <person name="Moore K.A."/>
            <person name="Paszkiewicz K."/>
            <person name="Jones T."/>
            <person name="Grant M."/>
            <person name="Ambacheew D."/>
            <person name="Muzemil S."/>
            <person name="Studholme D.J."/>
        </authorList>
    </citation>
    <scope>NUCLEOTIDE SEQUENCE [LARGE SCALE GENOMIC DNA]</scope>
</reference>
<comment type="caution">
    <text evidence="2">The sequence shown here is derived from an EMBL/GenBank/DDBJ whole genome shotgun (WGS) entry which is preliminary data.</text>
</comment>